<comment type="caution">
    <text evidence="1">The sequence shown here is derived from an EMBL/GenBank/DDBJ whole genome shotgun (WGS) entry which is preliminary data.</text>
</comment>
<dbReference type="InterPro" id="IPR042097">
    <property type="entry name" value="Aminopeptidase_N-like_N_sf"/>
</dbReference>
<proteinExistence type="predicted"/>
<evidence type="ECO:0000313" key="2">
    <source>
        <dbReference type="Proteomes" id="UP001196413"/>
    </source>
</evidence>
<name>A0AAD5QZC7_PARTN</name>
<evidence type="ECO:0000313" key="1">
    <source>
        <dbReference type="EMBL" id="KAJ1366688.1"/>
    </source>
</evidence>
<protein>
    <submittedName>
        <fullName evidence="1">Uncharacterized protein</fullName>
    </submittedName>
</protein>
<gene>
    <name evidence="1" type="ORF">KIN20_027432</name>
</gene>
<keyword evidence="2" id="KW-1185">Reference proteome</keyword>
<accession>A0AAD5QZC7</accession>
<dbReference type="Gene3D" id="2.60.40.1730">
    <property type="entry name" value="tricorn interacting facor f3 domain"/>
    <property type="match status" value="1"/>
</dbReference>
<dbReference type="AlphaFoldDB" id="A0AAD5QZC7"/>
<reference evidence="1" key="1">
    <citation type="submission" date="2021-06" db="EMBL/GenBank/DDBJ databases">
        <title>Parelaphostrongylus tenuis whole genome reference sequence.</title>
        <authorList>
            <person name="Garwood T.J."/>
            <person name="Larsen P.A."/>
            <person name="Fountain-Jones N.M."/>
            <person name="Garbe J.R."/>
            <person name="Macchietto M.G."/>
            <person name="Kania S.A."/>
            <person name="Gerhold R.W."/>
            <person name="Richards J.E."/>
            <person name="Wolf T.M."/>
        </authorList>
    </citation>
    <scope>NUCLEOTIDE SEQUENCE</scope>
    <source>
        <strain evidence="1">MNPRO001-30</strain>
        <tissue evidence="1">Meninges</tissue>
    </source>
</reference>
<dbReference type="Proteomes" id="UP001196413">
    <property type="component" value="Unassembled WGS sequence"/>
</dbReference>
<dbReference type="EMBL" id="JAHQIW010005646">
    <property type="protein sequence ID" value="KAJ1366688.1"/>
    <property type="molecule type" value="Genomic_DNA"/>
</dbReference>
<organism evidence="1 2">
    <name type="scientific">Parelaphostrongylus tenuis</name>
    <name type="common">Meningeal worm</name>
    <dbReference type="NCBI Taxonomy" id="148309"/>
    <lineage>
        <taxon>Eukaryota</taxon>
        <taxon>Metazoa</taxon>
        <taxon>Ecdysozoa</taxon>
        <taxon>Nematoda</taxon>
        <taxon>Chromadorea</taxon>
        <taxon>Rhabditida</taxon>
        <taxon>Rhabditina</taxon>
        <taxon>Rhabditomorpha</taxon>
        <taxon>Strongyloidea</taxon>
        <taxon>Metastrongylidae</taxon>
        <taxon>Parelaphostrongylus</taxon>
    </lineage>
</organism>
<sequence length="127" mass="14697">MSSWLLQRRLDKTLLLRVKSAKNLNSSGWELNGRRKTPIGRNFAARLLISSQWAFVLKKHIAPGDTVVLGIEYHGSVSNKLTGLYKSTLEDAEGHKTLSPYISFVTYERRRYRHYHEPLPSNERDEK</sequence>